<evidence type="ECO:0000256" key="5">
    <source>
        <dbReference type="ARBA" id="ARBA00022603"/>
    </source>
</evidence>
<dbReference type="EMBL" id="UGYO01000001">
    <property type="protein sequence ID" value="SUI57041.1"/>
    <property type="molecule type" value="Genomic_DNA"/>
</dbReference>
<dbReference type="GO" id="GO:0032259">
    <property type="term" value="P:methylation"/>
    <property type="evidence" value="ECO:0007669"/>
    <property type="project" value="UniProtKB-KW"/>
</dbReference>
<evidence type="ECO:0000256" key="9">
    <source>
        <dbReference type="ARBA" id="ARBA00022692"/>
    </source>
</evidence>
<feature type="transmembrane region" description="Helical" evidence="19">
    <location>
        <begin position="149"/>
        <end position="167"/>
    </location>
</feature>
<evidence type="ECO:0000256" key="16">
    <source>
        <dbReference type="ARBA" id="ARBA00071870"/>
    </source>
</evidence>
<evidence type="ECO:0000256" key="13">
    <source>
        <dbReference type="ARBA" id="ARBA00023268"/>
    </source>
</evidence>
<dbReference type="GO" id="GO:0006465">
    <property type="term" value="P:signal peptide processing"/>
    <property type="evidence" value="ECO:0007669"/>
    <property type="project" value="TreeGrafter"/>
</dbReference>
<dbReference type="GO" id="GO:0008168">
    <property type="term" value="F:methyltransferase activity"/>
    <property type="evidence" value="ECO:0007669"/>
    <property type="project" value="UniProtKB-KW"/>
</dbReference>
<dbReference type="FunFam" id="1.20.120.1220:FF:000001">
    <property type="entry name" value="Type 4 prepilin-like proteins leader peptide-processing enzyme"/>
    <property type="match status" value="1"/>
</dbReference>
<evidence type="ECO:0000256" key="4">
    <source>
        <dbReference type="ARBA" id="ARBA00022519"/>
    </source>
</evidence>
<evidence type="ECO:0000256" key="15">
    <source>
        <dbReference type="ARBA" id="ARBA00067082"/>
    </source>
</evidence>
<name>A0A379Z8I5_9GAMM</name>
<keyword evidence="7 18" id="KW-0808">Transferase</keyword>
<evidence type="ECO:0000313" key="22">
    <source>
        <dbReference type="EMBL" id="SUI57041.1"/>
    </source>
</evidence>
<gene>
    <name evidence="22" type="primary">outO</name>
    <name evidence="22" type="ORF">NCTC10738_01194</name>
</gene>
<evidence type="ECO:0000256" key="7">
    <source>
        <dbReference type="ARBA" id="ARBA00022679"/>
    </source>
</evidence>
<dbReference type="Proteomes" id="UP000254069">
    <property type="component" value="Unassembled WGS sequence"/>
</dbReference>
<keyword evidence="10 18" id="KW-0378">Hydrolase</keyword>
<evidence type="ECO:0000256" key="18">
    <source>
        <dbReference type="RuleBase" id="RU003794"/>
    </source>
</evidence>
<dbReference type="EC" id="3.4.23.43" evidence="15 18"/>
<evidence type="ECO:0000313" key="23">
    <source>
        <dbReference type="Proteomes" id="UP000254069"/>
    </source>
</evidence>
<evidence type="ECO:0000256" key="17">
    <source>
        <dbReference type="RuleBase" id="RU003793"/>
    </source>
</evidence>
<organism evidence="22 23">
    <name type="scientific">Shewanella algae</name>
    <dbReference type="NCBI Taxonomy" id="38313"/>
    <lineage>
        <taxon>Bacteria</taxon>
        <taxon>Pseudomonadati</taxon>
        <taxon>Pseudomonadota</taxon>
        <taxon>Gammaproteobacteria</taxon>
        <taxon>Alteromonadales</taxon>
        <taxon>Shewanellaceae</taxon>
        <taxon>Shewanella</taxon>
    </lineage>
</organism>
<keyword evidence="3" id="KW-1003">Cell membrane</keyword>
<feature type="transmembrane region" description="Helical" evidence="19">
    <location>
        <begin position="176"/>
        <end position="193"/>
    </location>
</feature>
<keyword evidence="23" id="KW-1185">Reference proteome</keyword>
<comment type="subcellular location">
    <subcellularLocation>
        <location evidence="1">Cell inner membrane</location>
        <topology evidence="1">Multi-pass membrane protein</topology>
    </subcellularLocation>
    <subcellularLocation>
        <location evidence="18">Cell membrane</location>
        <topology evidence="18">Multi-pass membrane protein</topology>
    </subcellularLocation>
</comment>
<dbReference type="Pfam" id="PF06750">
    <property type="entry name" value="A24_N_bact"/>
    <property type="match status" value="1"/>
</dbReference>
<feature type="transmembrane region" description="Helical" evidence="19">
    <location>
        <begin position="278"/>
        <end position="301"/>
    </location>
</feature>
<evidence type="ECO:0000256" key="10">
    <source>
        <dbReference type="ARBA" id="ARBA00022801"/>
    </source>
</evidence>
<evidence type="ECO:0000256" key="11">
    <source>
        <dbReference type="ARBA" id="ARBA00022989"/>
    </source>
</evidence>
<keyword evidence="4" id="KW-0997">Cell inner membrane</keyword>
<evidence type="ECO:0000256" key="14">
    <source>
        <dbReference type="ARBA" id="ARBA00050401"/>
    </source>
</evidence>
<evidence type="ECO:0000256" key="8">
    <source>
        <dbReference type="ARBA" id="ARBA00022691"/>
    </source>
</evidence>
<evidence type="ECO:0000256" key="2">
    <source>
        <dbReference type="ARBA" id="ARBA00005801"/>
    </source>
</evidence>
<keyword evidence="8" id="KW-0949">S-adenosyl-L-methionine</keyword>
<dbReference type="GO" id="GO:0004190">
    <property type="term" value="F:aspartic-type endopeptidase activity"/>
    <property type="evidence" value="ECO:0007669"/>
    <property type="project" value="UniProtKB-EC"/>
</dbReference>
<evidence type="ECO:0000256" key="3">
    <source>
        <dbReference type="ARBA" id="ARBA00022475"/>
    </source>
</evidence>
<protein>
    <recommendedName>
        <fullName evidence="16 18">Prepilin leader peptidase/N-methyltransferase</fullName>
        <ecNumber evidence="18">2.1.1.-</ecNumber>
        <ecNumber evidence="15 18">3.4.23.43</ecNumber>
    </recommendedName>
</protein>
<dbReference type="Pfam" id="PF01478">
    <property type="entry name" value="Peptidase_A24"/>
    <property type="match status" value="1"/>
</dbReference>
<feature type="transmembrane region" description="Helical" evidence="19">
    <location>
        <begin position="233"/>
        <end position="266"/>
    </location>
</feature>
<dbReference type="InterPro" id="IPR050882">
    <property type="entry name" value="Prepilin_peptidase/N-MTase"/>
</dbReference>
<dbReference type="PANTHER" id="PTHR30487:SF0">
    <property type="entry name" value="PREPILIN LEADER PEPTIDASE_N-METHYLTRANSFERASE-RELATED"/>
    <property type="match status" value="1"/>
</dbReference>
<dbReference type="AlphaFoldDB" id="A0A379Z8I5"/>
<keyword evidence="9 18" id="KW-0812">Transmembrane</keyword>
<accession>A0A379Z8I5</accession>
<keyword evidence="11 19" id="KW-1133">Transmembrane helix</keyword>
<comment type="function">
    <text evidence="18">Plays an essential role in type IV pili and type II pseudopili formation by proteolytically removing the leader sequence from substrate proteins and subsequently monomethylating the alpha-amino group of the newly exposed N-terminal phenylalanine.</text>
</comment>
<dbReference type="RefSeq" id="WP_115389374.1">
    <property type="nucleotide sequence ID" value="NZ_JADZHC010000011.1"/>
</dbReference>
<reference evidence="22 23" key="1">
    <citation type="submission" date="2018-06" db="EMBL/GenBank/DDBJ databases">
        <authorList>
            <consortium name="Pathogen Informatics"/>
            <person name="Doyle S."/>
        </authorList>
    </citation>
    <scope>NUCLEOTIDE SEQUENCE [LARGE SCALE GENOMIC DNA]</scope>
    <source>
        <strain evidence="22 23">NCTC10738</strain>
    </source>
</reference>
<dbReference type="Gene3D" id="1.20.120.1220">
    <property type="match status" value="1"/>
</dbReference>
<evidence type="ECO:0000256" key="19">
    <source>
        <dbReference type="SAM" id="Phobius"/>
    </source>
</evidence>
<evidence type="ECO:0000259" key="20">
    <source>
        <dbReference type="Pfam" id="PF01478"/>
    </source>
</evidence>
<keyword evidence="6 18" id="KW-0645">Protease</keyword>
<dbReference type="InterPro" id="IPR000045">
    <property type="entry name" value="Prepilin_IV_endopep_pep"/>
</dbReference>
<proteinExistence type="inferred from homology"/>
<evidence type="ECO:0000259" key="21">
    <source>
        <dbReference type="Pfam" id="PF06750"/>
    </source>
</evidence>
<dbReference type="GO" id="GO:0005886">
    <property type="term" value="C:plasma membrane"/>
    <property type="evidence" value="ECO:0007669"/>
    <property type="project" value="UniProtKB-SubCell"/>
</dbReference>
<dbReference type="EC" id="2.1.1.-" evidence="18"/>
<comment type="catalytic activity">
    <reaction evidence="14 18">
        <text>Typically cleaves a -Gly-|-Phe- bond to release an N-terminal, basic peptide of 5-8 residues from type IV prepilin, and then N-methylates the new N-terminal amino group, the methyl donor being S-adenosyl-L-methionine.</text>
        <dbReference type="EC" id="3.4.23.43"/>
    </reaction>
</comment>
<sequence>MSEFIAVLSHNQWLFLVLCFLFASVIGSFLNVVIHRLPVMMKREWQQECNQYLQEYQPEFAKQLDEAKLNAPIDNYPAKYNLILPKSACPKCGAHIKPWHNLPIIGYLLLGGKCASCNTAISARYPIFELLTALLISTLGWYLGPTLQFVYATILTFGLIALSGIDLDEMLLPDQITLPLLWLGLLVNISGTFTNLTDATIGAAAGYLSLWSVYWLFKLLTGKEGMGYGDFKLMALFGAWLGWQMLPLIILLSSLVGALVGVLLILFKNLNRGNPIPFGPYIAIAGWVALVWGQQIVDWYLGTL</sequence>
<dbReference type="PANTHER" id="PTHR30487">
    <property type="entry name" value="TYPE 4 PREPILIN-LIKE PROTEINS LEADER PEPTIDE-PROCESSING ENZYME"/>
    <property type="match status" value="1"/>
</dbReference>
<keyword evidence="13 18" id="KW-0511">Multifunctional enzyme</keyword>
<evidence type="ECO:0000256" key="1">
    <source>
        <dbReference type="ARBA" id="ARBA00004429"/>
    </source>
</evidence>
<keyword evidence="5 18" id="KW-0489">Methyltransferase</keyword>
<feature type="domain" description="Prepilin peptidase A24 N-terminal" evidence="21">
    <location>
        <begin position="21"/>
        <end position="141"/>
    </location>
</feature>
<dbReference type="PRINTS" id="PR00864">
    <property type="entry name" value="PREPILNPTASE"/>
</dbReference>
<evidence type="ECO:0000256" key="6">
    <source>
        <dbReference type="ARBA" id="ARBA00022670"/>
    </source>
</evidence>
<feature type="transmembrane region" description="Helical" evidence="19">
    <location>
        <begin position="199"/>
        <end position="221"/>
    </location>
</feature>
<evidence type="ECO:0000256" key="12">
    <source>
        <dbReference type="ARBA" id="ARBA00023136"/>
    </source>
</evidence>
<dbReference type="InterPro" id="IPR014032">
    <property type="entry name" value="Peptidase_A24A_bac"/>
</dbReference>
<dbReference type="InterPro" id="IPR010627">
    <property type="entry name" value="Prepilin_pept_A24_N"/>
</dbReference>
<comment type="similarity">
    <text evidence="2 17">Belongs to the peptidase A24 family.</text>
</comment>
<feature type="transmembrane region" description="Helical" evidence="19">
    <location>
        <begin position="12"/>
        <end position="34"/>
    </location>
</feature>
<keyword evidence="12 19" id="KW-0472">Membrane</keyword>
<feature type="domain" description="Prepilin type IV endopeptidase peptidase" evidence="20">
    <location>
        <begin position="154"/>
        <end position="262"/>
    </location>
</feature>